<dbReference type="Pfam" id="PF00092">
    <property type="entry name" value="VWA"/>
    <property type="match status" value="5"/>
</dbReference>
<sequence>MRNMGGSRLNTGRALEYVTKEIFQRSAGSRIEEGVPQFLIVVTGGSSADDVEAPAQQLKLNTVAVISVGAKNANPEELKYISLSPKYSYILRNFQDLSTIEQQLLAPVTTMTTSDIVKETSETPDIVLPGLGKKDIVFLIDGSDSVGADGIAHIRDFILKVLRQLDIASDKIRIAVVQYSSRQNTEFSLNTFSRKNDVISAVRKLRPIGGPTANLAKALDYVIRTELKAAAGVRTADASQHLVVLTGGRSPSDVSIYGPMLRNINIGCIGIGTSTADTRQLSQIATTPEDVLKVQNFPGLSNIQDKFLARLSDTPSTTKPPTELPGMDIKVADIVFLVDGSINLGRGNFKSVMEFILNLIDLFYTDNDKLRIGLAHYSTDVTDVFYLNTYSNKDDILNAISQAEYKGGTRINTGAAIKHVQDQHFIKARGSRKDEGVPQILMIVTGGRSQDDGKAAALALKSTGVRIYAVGVGNIEDELSNLGSESTTVARASTFQELSELNEQILEALVDEVKGKNHCTGGPEISTECKMEVLVGFDVSNVGAGQNIFVAQRGLESKMESILQRVSQMHPISCSASQAPSVRVGLVALNSAGQQVGFDLSEYKPQLIESFKNLRSRGPYILNTKTIDAYRSVFQSSGTQGSVKVVIHLTDGLDEAYAQMKERIDTLRSSADVSAFILVGLERVSGFEDAVLLEYGRGFRYTRPLRINLLDVDYELSEELDNIAERECCLVPCKCTGQRGDRGPVGIVGPKGGPGGPGYRGHPGDEGGPGERGPPGVNGTQGFQGCPGQRGIKGSRGYSGEKGDFGDIGLDGIDGEEGVSGVTGPPGERGSPGRRGPKGVKGTGGERGETGIRGDPGTPGADNPQRGPKGQKGDVGPMGDPGEDGGQGVPGTIGPKGAEGRRGSPGPQGLLGEPGPPGPAGEPGIRGTQGIPGPVGAPGIRGEDGSPGARGPAGSPGPSGDTGRRGPNGRKGEPGEPGPKGNPGPLGPRGEPGEDGRDGFGVPGPKGRKGDPGFRGFPGSKGPLGDSGPKGAVGPKGNRGQRGNAGDPGEPGPKGQTGDPGPYGDIGPRGAAAPQCDLVKNIRDKCPCCYGAQECPLYPTELAFAIDASEDVNRAAFNRMKQVILAIVQNITIAESNCPRGARVALVVYNNEVTTEIRFADKMKKKSLLQHIEGLQTLVTRKQRNLETVINFVTRNTFKRVRSGFLVRKLAIFFSNGPSRSTSSLNAALLSLYDAGISSVFLTAREDRTLTQAMQINDTVLAQFFTLPSGVPQLNQLISKVFTCHVCYDVCAPDESCSRTIRGRRSPTTDIDLDIAFLMDSSQTTRPKVFVEMKRYISHIIDQLEIASDPKASLHHARVAVLQHAPYEFEHNNSNIPVRVNIDLMDHGSKEDIKNVLQNKVVQLEGVRAVGSAMKYTIEHIFEKAQHPRDLKMIVLMVTGSVWEQGEARLLRIATEAKCKGYFVVIFAVGEGVSVTDSRILARMASEPTNVFFKRIEKPSEFYDEPIQRFGQLLPKYVSTENAFYMSPDIIQKCDWFQSDQPWKIPSHLTKHRKHHENQELHTEKQKEDEVKIPASPAEVSVILETEPLSKPEIANKHTDPCTLDFDSGMLCKEYQAMWFFDSKSGICTQFWYGGCEGNANRFETEAQCINQCLKPSLENSMQQVQMDEVPSTVVDICQLQKEEGTCTKFVLKWHYDYPTKSCTRFWYGGCGGNENRFDTQEECEKACGPAPIKPGVIAAIET</sequence>
<feature type="non-terminal residue" evidence="12">
    <location>
        <position position="1743"/>
    </location>
</feature>
<feature type="domain" description="VWFA" evidence="10">
    <location>
        <begin position="1"/>
        <end position="104"/>
    </location>
</feature>
<keyword evidence="3" id="KW-0272">Extracellular matrix</keyword>
<feature type="domain" description="VWFA" evidence="10">
    <location>
        <begin position="135"/>
        <end position="307"/>
    </location>
</feature>
<dbReference type="PROSITE" id="PS50234">
    <property type="entry name" value="VWFA"/>
    <property type="match status" value="6"/>
</dbReference>
<proteinExistence type="predicted"/>
<dbReference type="CDD" id="cd22629">
    <property type="entry name" value="Kunitz_collagen_alpha3_VI"/>
    <property type="match status" value="1"/>
</dbReference>
<dbReference type="Pfam" id="PF00014">
    <property type="entry name" value="Kunitz_BPTI"/>
    <property type="match status" value="2"/>
</dbReference>
<evidence type="ECO:0000256" key="6">
    <source>
        <dbReference type="ARBA" id="ARBA00022889"/>
    </source>
</evidence>
<gene>
    <name evidence="12" type="primary">Col6a3_0</name>
    <name evidence="12" type="ORF">GTO95_0009573</name>
</gene>
<dbReference type="FunFam" id="3.40.50.410:FF:000016">
    <property type="entry name" value="Collagen type VI alpha 3 chain"/>
    <property type="match status" value="1"/>
</dbReference>
<dbReference type="SUPFAM" id="SSF57362">
    <property type="entry name" value="BPTI-like"/>
    <property type="match status" value="2"/>
</dbReference>
<dbReference type="FunFam" id="3.40.50.410:FF:000003">
    <property type="entry name" value="Collagen type VI alpha 3 chain"/>
    <property type="match status" value="2"/>
</dbReference>
<dbReference type="FunFam" id="3.40.50.410:FF:000021">
    <property type="entry name" value="Collagen, type VI, alpha 3"/>
    <property type="match status" value="1"/>
</dbReference>
<feature type="domain" description="BPTI/Kunitz inhibitor" evidence="11">
    <location>
        <begin position="1602"/>
        <end position="1653"/>
    </location>
</feature>
<feature type="domain" description="VWFA" evidence="10">
    <location>
        <begin position="1314"/>
        <end position="1514"/>
    </location>
</feature>
<evidence type="ECO:0000259" key="11">
    <source>
        <dbReference type="PROSITE" id="PS50279"/>
    </source>
</evidence>
<keyword evidence="2" id="KW-0964">Secreted</keyword>
<dbReference type="InterPro" id="IPR002035">
    <property type="entry name" value="VWF_A"/>
</dbReference>
<reference evidence="12" key="1">
    <citation type="journal article" date="2021" name="Cell">
        <title>Tracing the genetic footprints of vertebrate landing in non-teleost ray-finned fishes.</title>
        <authorList>
            <person name="Bi X."/>
            <person name="Wang K."/>
            <person name="Yang L."/>
            <person name="Pan H."/>
            <person name="Jiang H."/>
            <person name="Wei Q."/>
            <person name="Fang M."/>
            <person name="Yu H."/>
            <person name="Zhu C."/>
            <person name="Cai Y."/>
            <person name="He Y."/>
            <person name="Gan X."/>
            <person name="Zeng H."/>
            <person name="Yu D."/>
            <person name="Zhu Y."/>
            <person name="Jiang H."/>
            <person name="Qiu Q."/>
            <person name="Yang H."/>
            <person name="Zhang Y.E."/>
            <person name="Wang W."/>
            <person name="Zhu M."/>
            <person name="He S."/>
            <person name="Zhang G."/>
        </authorList>
    </citation>
    <scope>NUCLEOTIDE SEQUENCE</scope>
    <source>
        <strain evidence="12">Allg_001</strain>
    </source>
</reference>
<feature type="domain" description="BPTI/Kunitz inhibitor" evidence="11">
    <location>
        <begin position="1678"/>
        <end position="1728"/>
    </location>
</feature>
<dbReference type="CDD" id="cd01450">
    <property type="entry name" value="vWFA_subfamily_ECM"/>
    <property type="match status" value="2"/>
</dbReference>
<dbReference type="GO" id="GO:0005615">
    <property type="term" value="C:extracellular space"/>
    <property type="evidence" value="ECO:0007669"/>
    <property type="project" value="TreeGrafter"/>
</dbReference>
<dbReference type="Proteomes" id="UP000736164">
    <property type="component" value="Unassembled WGS sequence"/>
</dbReference>
<dbReference type="PROSITE" id="PS00280">
    <property type="entry name" value="BPTI_KUNITZ_1"/>
    <property type="match status" value="2"/>
</dbReference>
<dbReference type="PANTHER" id="PTHR24020">
    <property type="entry name" value="COLLAGEN ALPHA"/>
    <property type="match status" value="1"/>
</dbReference>
<dbReference type="SMART" id="SM00327">
    <property type="entry name" value="VWA"/>
    <property type="match status" value="5"/>
</dbReference>
<dbReference type="Gene3D" id="4.10.410.10">
    <property type="entry name" value="Pancreatic trypsin inhibitor Kunitz domain"/>
    <property type="match status" value="2"/>
</dbReference>
<evidence type="ECO:0000256" key="9">
    <source>
        <dbReference type="SAM" id="MobiDB-lite"/>
    </source>
</evidence>
<evidence type="ECO:0000259" key="10">
    <source>
        <dbReference type="PROSITE" id="PS50234"/>
    </source>
</evidence>
<dbReference type="SMART" id="SM00131">
    <property type="entry name" value="KU"/>
    <property type="match status" value="2"/>
</dbReference>
<feature type="compositionally biased region" description="Pro residues" evidence="9">
    <location>
        <begin position="976"/>
        <end position="986"/>
    </location>
</feature>
<dbReference type="InterPro" id="IPR036465">
    <property type="entry name" value="vWFA_dom_sf"/>
</dbReference>
<dbReference type="InterPro" id="IPR008160">
    <property type="entry name" value="Collagen"/>
</dbReference>
<dbReference type="PROSITE" id="PS50279">
    <property type="entry name" value="BPTI_KUNITZ_2"/>
    <property type="match status" value="2"/>
</dbReference>
<dbReference type="PANTHER" id="PTHR24020:SF84">
    <property type="entry name" value="VWFA DOMAIN-CONTAINING PROTEIN"/>
    <property type="match status" value="1"/>
</dbReference>
<dbReference type="CDD" id="cd22635">
    <property type="entry name" value="Kunitz_papilin"/>
    <property type="match status" value="1"/>
</dbReference>
<feature type="compositionally biased region" description="Low complexity" evidence="9">
    <location>
        <begin position="946"/>
        <end position="959"/>
    </location>
</feature>
<evidence type="ECO:0000313" key="12">
    <source>
        <dbReference type="EMBL" id="MBN3324275.1"/>
    </source>
</evidence>
<comment type="caution">
    <text evidence="12">The sequence shown here is derived from an EMBL/GenBank/DDBJ whole genome shotgun (WGS) entry which is preliminary data.</text>
</comment>
<keyword evidence="8" id="KW-1015">Disulfide bond</keyword>
<keyword evidence="13" id="KW-1185">Reference proteome</keyword>
<protein>
    <submittedName>
        <fullName evidence="12">CO6A3 protein</fullName>
    </submittedName>
</protein>
<dbReference type="FunFam" id="4.10.410.10:FF:000020">
    <property type="entry name" value="Collagen, type VI, alpha 3"/>
    <property type="match status" value="1"/>
</dbReference>
<feature type="region of interest" description="Disordered" evidence="9">
    <location>
        <begin position="1550"/>
        <end position="1572"/>
    </location>
</feature>
<feature type="domain" description="VWFA" evidence="10">
    <location>
        <begin position="333"/>
        <end position="509"/>
    </location>
</feature>
<comment type="subcellular location">
    <subcellularLocation>
        <location evidence="1">Secreted</location>
        <location evidence="1">Extracellular space</location>
        <location evidence="1">Extracellular matrix</location>
    </subcellularLocation>
</comment>
<evidence type="ECO:0000256" key="5">
    <source>
        <dbReference type="ARBA" id="ARBA00022737"/>
    </source>
</evidence>
<keyword evidence="5" id="KW-0677">Repeat</keyword>
<dbReference type="InterPro" id="IPR050525">
    <property type="entry name" value="ECM_Assembly_Org"/>
</dbReference>
<feature type="domain" description="VWFA" evidence="10">
    <location>
        <begin position="1101"/>
        <end position="1281"/>
    </location>
</feature>
<dbReference type="PRINTS" id="PR00453">
    <property type="entry name" value="VWFADOMAIN"/>
</dbReference>
<name>A0A8J7P2W7_ATRSP</name>
<evidence type="ECO:0000256" key="2">
    <source>
        <dbReference type="ARBA" id="ARBA00022525"/>
    </source>
</evidence>
<feature type="region of interest" description="Disordered" evidence="9">
    <location>
        <begin position="741"/>
        <end position="1069"/>
    </location>
</feature>
<feature type="non-terminal residue" evidence="12">
    <location>
        <position position="1"/>
    </location>
</feature>
<evidence type="ECO:0000256" key="4">
    <source>
        <dbReference type="ARBA" id="ARBA00022729"/>
    </source>
</evidence>
<dbReference type="CDD" id="cd01472">
    <property type="entry name" value="vWA_collagen"/>
    <property type="match status" value="1"/>
</dbReference>
<accession>A0A8J7P2W7</accession>
<keyword evidence="7" id="KW-0176">Collagen</keyword>
<evidence type="ECO:0000256" key="1">
    <source>
        <dbReference type="ARBA" id="ARBA00004498"/>
    </source>
</evidence>
<organism evidence="12 13">
    <name type="scientific">Atractosteus spatula</name>
    <name type="common">Alligator gar</name>
    <name type="synonym">Lepisosteus spatula</name>
    <dbReference type="NCBI Taxonomy" id="7917"/>
    <lineage>
        <taxon>Eukaryota</taxon>
        <taxon>Metazoa</taxon>
        <taxon>Chordata</taxon>
        <taxon>Craniata</taxon>
        <taxon>Vertebrata</taxon>
        <taxon>Euteleostomi</taxon>
        <taxon>Actinopterygii</taxon>
        <taxon>Neopterygii</taxon>
        <taxon>Holostei</taxon>
        <taxon>Semionotiformes</taxon>
        <taxon>Lepisosteidae</taxon>
        <taxon>Atractosteus</taxon>
    </lineage>
</organism>
<feature type="domain" description="VWFA" evidence="10">
    <location>
        <begin position="532"/>
        <end position="678"/>
    </location>
</feature>
<evidence type="ECO:0000256" key="8">
    <source>
        <dbReference type="ARBA" id="ARBA00023157"/>
    </source>
</evidence>
<dbReference type="GO" id="GO:0005581">
    <property type="term" value="C:collagen trimer"/>
    <property type="evidence" value="ECO:0007669"/>
    <property type="project" value="UniProtKB-KW"/>
</dbReference>
<dbReference type="InterPro" id="IPR036880">
    <property type="entry name" value="Kunitz_BPTI_sf"/>
</dbReference>
<evidence type="ECO:0000256" key="3">
    <source>
        <dbReference type="ARBA" id="ARBA00022530"/>
    </source>
</evidence>
<feature type="compositionally biased region" description="Basic and acidic residues" evidence="9">
    <location>
        <begin position="1557"/>
        <end position="1572"/>
    </location>
</feature>
<dbReference type="InterPro" id="IPR002223">
    <property type="entry name" value="Kunitz_BPTI"/>
</dbReference>
<keyword evidence="6" id="KW-0130">Cell adhesion</keyword>
<dbReference type="PRINTS" id="PR00759">
    <property type="entry name" value="BASICPTASE"/>
</dbReference>
<dbReference type="SUPFAM" id="SSF53300">
    <property type="entry name" value="vWA-like"/>
    <property type="match status" value="6"/>
</dbReference>
<keyword evidence="4" id="KW-0732">Signal</keyword>
<dbReference type="InterPro" id="IPR020901">
    <property type="entry name" value="Prtase_inh_Kunz-CS"/>
</dbReference>
<evidence type="ECO:0000256" key="7">
    <source>
        <dbReference type="ARBA" id="ARBA00023119"/>
    </source>
</evidence>
<dbReference type="EMBL" id="JAAWVO010070061">
    <property type="protein sequence ID" value="MBN3324275.1"/>
    <property type="molecule type" value="Genomic_DNA"/>
</dbReference>
<dbReference type="GO" id="GO:0004867">
    <property type="term" value="F:serine-type endopeptidase inhibitor activity"/>
    <property type="evidence" value="ECO:0007669"/>
    <property type="project" value="InterPro"/>
</dbReference>
<feature type="compositionally biased region" description="Gly residues" evidence="9">
    <location>
        <begin position="749"/>
        <end position="773"/>
    </location>
</feature>
<dbReference type="GO" id="GO:0007155">
    <property type="term" value="P:cell adhesion"/>
    <property type="evidence" value="ECO:0007669"/>
    <property type="project" value="UniProtKB-KW"/>
</dbReference>
<dbReference type="Pfam" id="PF01391">
    <property type="entry name" value="Collagen"/>
    <property type="match status" value="2"/>
</dbReference>
<dbReference type="FunFam" id="4.10.410.10:FF:000007">
    <property type="entry name" value="Collagen type VI alpha 3 chain"/>
    <property type="match status" value="1"/>
</dbReference>
<evidence type="ECO:0000313" key="13">
    <source>
        <dbReference type="Proteomes" id="UP000736164"/>
    </source>
</evidence>
<dbReference type="Gene3D" id="3.40.50.410">
    <property type="entry name" value="von Willebrand factor, type A domain"/>
    <property type="match status" value="5"/>
</dbReference>